<dbReference type="SUPFAM" id="SSF55729">
    <property type="entry name" value="Acyl-CoA N-acyltransferases (Nat)"/>
    <property type="match status" value="1"/>
</dbReference>
<dbReference type="Proteomes" id="UP000286045">
    <property type="component" value="Unassembled WGS sequence"/>
</dbReference>
<reference evidence="1 2" key="1">
    <citation type="submission" date="2018-12" db="EMBL/GenBank/DDBJ databases">
        <title>Draft genome sequence of Xylaria grammica IHI A82.</title>
        <authorList>
            <person name="Buettner E."/>
            <person name="Kellner H."/>
        </authorList>
    </citation>
    <scope>NUCLEOTIDE SEQUENCE [LARGE SCALE GENOMIC DNA]</scope>
    <source>
        <strain evidence="1 2">IHI A82</strain>
    </source>
</reference>
<accession>A0A439CUQ4</accession>
<dbReference type="InterPro" id="IPR016181">
    <property type="entry name" value="Acyl_CoA_acyltransferase"/>
</dbReference>
<dbReference type="STRING" id="363999.A0A439CUQ4"/>
<dbReference type="PANTHER" id="PTHR42791">
    <property type="entry name" value="GNAT FAMILY ACETYLTRANSFERASE"/>
    <property type="match status" value="1"/>
</dbReference>
<dbReference type="InterPro" id="IPR052523">
    <property type="entry name" value="Trichothecene_AcTrans"/>
</dbReference>
<dbReference type="EMBL" id="RYZI01000386">
    <property type="protein sequence ID" value="RWA05914.1"/>
    <property type="molecule type" value="Genomic_DNA"/>
</dbReference>
<dbReference type="PANTHER" id="PTHR42791:SF1">
    <property type="entry name" value="N-ACETYLTRANSFERASE DOMAIN-CONTAINING PROTEIN"/>
    <property type="match status" value="1"/>
</dbReference>
<evidence type="ECO:0000313" key="2">
    <source>
        <dbReference type="Proteomes" id="UP000286045"/>
    </source>
</evidence>
<comment type="caution">
    <text evidence="1">The sequence shown here is derived from an EMBL/GenBank/DDBJ whole genome shotgun (WGS) entry which is preliminary data.</text>
</comment>
<dbReference type="Gene3D" id="3.40.630.30">
    <property type="match status" value="1"/>
</dbReference>
<organism evidence="1 2">
    <name type="scientific">Xylaria grammica</name>
    <dbReference type="NCBI Taxonomy" id="363999"/>
    <lineage>
        <taxon>Eukaryota</taxon>
        <taxon>Fungi</taxon>
        <taxon>Dikarya</taxon>
        <taxon>Ascomycota</taxon>
        <taxon>Pezizomycotina</taxon>
        <taxon>Sordariomycetes</taxon>
        <taxon>Xylariomycetidae</taxon>
        <taxon>Xylariales</taxon>
        <taxon>Xylariaceae</taxon>
        <taxon>Xylaria</taxon>
    </lineage>
</organism>
<name>A0A439CUQ4_9PEZI</name>
<keyword evidence="2" id="KW-1185">Reference proteome</keyword>
<protein>
    <recommendedName>
        <fullName evidence="3">N-acetyltransferase domain-containing protein</fullName>
    </recommendedName>
</protein>
<gene>
    <name evidence="1" type="ORF">EKO27_g9191</name>
</gene>
<evidence type="ECO:0000313" key="1">
    <source>
        <dbReference type="EMBL" id="RWA05914.1"/>
    </source>
</evidence>
<proteinExistence type="predicted"/>
<evidence type="ECO:0008006" key="3">
    <source>
        <dbReference type="Google" id="ProtNLM"/>
    </source>
</evidence>
<sequence length="225" mass="24878">MAKITSGERIDKVAEILAASFHEDPLYTYILHDLDEPKRKAYLPKLLRGVVAACVLNGGSVIEVEDWSACAVFMPPGQEARQCTHLVEANPYSHARQRLIIEYPAAVDQVIARVLTKEEIRTGYWYGVIMCTVAGSRQKGLASSLVSYVQDLTRADRRPMWIEAPSLKTAQLYLHLGFGIIVLAGKGVVGIDGLAKAGDEGITAWGMIYRPRHDEGSTRERPSRL</sequence>
<dbReference type="AlphaFoldDB" id="A0A439CUQ4"/>